<evidence type="ECO:0000256" key="1">
    <source>
        <dbReference type="SAM" id="MobiDB-lite"/>
    </source>
</evidence>
<reference evidence="2" key="1">
    <citation type="submission" date="2013-07" db="EMBL/GenBank/DDBJ databases">
        <title>The genome of Eucalyptus grandis.</title>
        <authorList>
            <person name="Schmutz J."/>
            <person name="Hayes R."/>
            <person name="Myburg A."/>
            <person name="Tuskan G."/>
            <person name="Grattapaglia D."/>
            <person name="Rokhsar D.S."/>
        </authorList>
    </citation>
    <scope>NUCLEOTIDE SEQUENCE</scope>
    <source>
        <tissue evidence="2">Leaf extractions</tissue>
    </source>
</reference>
<evidence type="ECO:0000313" key="2">
    <source>
        <dbReference type="EMBL" id="KCW71111.1"/>
    </source>
</evidence>
<dbReference type="InParanoid" id="A0A059BYT4"/>
<feature type="compositionally biased region" description="Polar residues" evidence="1">
    <location>
        <begin position="47"/>
        <end position="63"/>
    </location>
</feature>
<proteinExistence type="predicted"/>
<name>A0A059BYT4_EUCGR</name>
<protein>
    <submittedName>
        <fullName evidence="2">Uncharacterized protein</fullName>
    </submittedName>
</protein>
<accession>A0A059BYT4</accession>
<gene>
    <name evidence="2" type="ORF">EUGRSUZ_F04210</name>
</gene>
<dbReference type="Gramene" id="KCW71111">
    <property type="protein sequence ID" value="KCW71111"/>
    <property type="gene ID" value="EUGRSUZ_F04210"/>
</dbReference>
<dbReference type="AlphaFoldDB" id="A0A059BYT4"/>
<feature type="region of interest" description="Disordered" evidence="1">
    <location>
        <begin position="45"/>
        <end position="64"/>
    </location>
</feature>
<sequence>MQQMNLISPQTKKLINSSMVGRTKARSNFIEKMPKKLLVTSDMKENMPSTKWEQAGSVTASKTTKTRRVLEDLQRKEI</sequence>
<dbReference type="EMBL" id="KK198758">
    <property type="protein sequence ID" value="KCW71111.1"/>
    <property type="molecule type" value="Genomic_DNA"/>
</dbReference>
<organism evidence="2">
    <name type="scientific">Eucalyptus grandis</name>
    <name type="common">Flooded gum</name>
    <dbReference type="NCBI Taxonomy" id="71139"/>
    <lineage>
        <taxon>Eukaryota</taxon>
        <taxon>Viridiplantae</taxon>
        <taxon>Streptophyta</taxon>
        <taxon>Embryophyta</taxon>
        <taxon>Tracheophyta</taxon>
        <taxon>Spermatophyta</taxon>
        <taxon>Magnoliopsida</taxon>
        <taxon>eudicotyledons</taxon>
        <taxon>Gunneridae</taxon>
        <taxon>Pentapetalae</taxon>
        <taxon>rosids</taxon>
        <taxon>malvids</taxon>
        <taxon>Myrtales</taxon>
        <taxon>Myrtaceae</taxon>
        <taxon>Myrtoideae</taxon>
        <taxon>Eucalypteae</taxon>
        <taxon>Eucalyptus</taxon>
    </lineage>
</organism>